<dbReference type="Proteomes" id="UP000054217">
    <property type="component" value="Unassembled WGS sequence"/>
</dbReference>
<proteinExistence type="predicted"/>
<evidence type="ECO:0000256" key="1">
    <source>
        <dbReference type="SAM" id="MobiDB-lite"/>
    </source>
</evidence>
<dbReference type="HOGENOM" id="CLU_2776990_0_0_1"/>
<keyword evidence="3" id="KW-1185">Reference proteome</keyword>
<name>A0A0C3N7I1_PISTI</name>
<gene>
    <name evidence="2" type="ORF">M404DRAFT_1006389</name>
</gene>
<evidence type="ECO:0000313" key="3">
    <source>
        <dbReference type="Proteomes" id="UP000054217"/>
    </source>
</evidence>
<accession>A0A0C3N7I1</accession>
<sequence>MKRKSKQKAHQQSSKTQEIVTTTQQKCKPCLIRVHVIDIVLSASTTAKTRLRGWTDSRSSSTNKYVVYE</sequence>
<dbReference type="AlphaFoldDB" id="A0A0C3N7I1"/>
<feature type="region of interest" description="Disordered" evidence="1">
    <location>
        <begin position="1"/>
        <end position="21"/>
    </location>
</feature>
<dbReference type="InParanoid" id="A0A0C3N7I1"/>
<reference evidence="3" key="2">
    <citation type="submission" date="2015-01" db="EMBL/GenBank/DDBJ databases">
        <title>Evolutionary Origins and Diversification of the Mycorrhizal Mutualists.</title>
        <authorList>
            <consortium name="DOE Joint Genome Institute"/>
            <consortium name="Mycorrhizal Genomics Consortium"/>
            <person name="Kohler A."/>
            <person name="Kuo A."/>
            <person name="Nagy L.G."/>
            <person name="Floudas D."/>
            <person name="Copeland A."/>
            <person name="Barry K.W."/>
            <person name="Cichocki N."/>
            <person name="Veneault-Fourrey C."/>
            <person name="LaButti K."/>
            <person name="Lindquist E.A."/>
            <person name="Lipzen A."/>
            <person name="Lundell T."/>
            <person name="Morin E."/>
            <person name="Murat C."/>
            <person name="Riley R."/>
            <person name="Ohm R."/>
            <person name="Sun H."/>
            <person name="Tunlid A."/>
            <person name="Henrissat B."/>
            <person name="Grigoriev I.V."/>
            <person name="Hibbett D.S."/>
            <person name="Martin F."/>
        </authorList>
    </citation>
    <scope>NUCLEOTIDE SEQUENCE [LARGE SCALE GENOMIC DNA]</scope>
    <source>
        <strain evidence="3">Marx 270</strain>
    </source>
</reference>
<dbReference type="EMBL" id="KN832036">
    <property type="protein sequence ID" value="KIN97004.1"/>
    <property type="molecule type" value="Genomic_DNA"/>
</dbReference>
<evidence type="ECO:0000313" key="2">
    <source>
        <dbReference type="EMBL" id="KIN97004.1"/>
    </source>
</evidence>
<reference evidence="2 3" key="1">
    <citation type="submission" date="2014-04" db="EMBL/GenBank/DDBJ databases">
        <authorList>
            <consortium name="DOE Joint Genome Institute"/>
            <person name="Kuo A."/>
            <person name="Kohler A."/>
            <person name="Costa M.D."/>
            <person name="Nagy L.G."/>
            <person name="Floudas D."/>
            <person name="Copeland A."/>
            <person name="Barry K.W."/>
            <person name="Cichocki N."/>
            <person name="Veneault-Fourrey C."/>
            <person name="LaButti K."/>
            <person name="Lindquist E.A."/>
            <person name="Lipzen A."/>
            <person name="Lundell T."/>
            <person name="Morin E."/>
            <person name="Murat C."/>
            <person name="Sun H."/>
            <person name="Tunlid A."/>
            <person name="Henrissat B."/>
            <person name="Grigoriev I.V."/>
            <person name="Hibbett D.S."/>
            <person name="Martin F."/>
            <person name="Nordberg H.P."/>
            <person name="Cantor M.N."/>
            <person name="Hua S.X."/>
        </authorList>
    </citation>
    <scope>NUCLEOTIDE SEQUENCE [LARGE SCALE GENOMIC DNA]</scope>
    <source>
        <strain evidence="2 3">Marx 270</strain>
    </source>
</reference>
<protein>
    <submittedName>
        <fullName evidence="2">Uncharacterized protein</fullName>
    </submittedName>
</protein>
<organism evidence="2 3">
    <name type="scientific">Pisolithus tinctorius Marx 270</name>
    <dbReference type="NCBI Taxonomy" id="870435"/>
    <lineage>
        <taxon>Eukaryota</taxon>
        <taxon>Fungi</taxon>
        <taxon>Dikarya</taxon>
        <taxon>Basidiomycota</taxon>
        <taxon>Agaricomycotina</taxon>
        <taxon>Agaricomycetes</taxon>
        <taxon>Agaricomycetidae</taxon>
        <taxon>Boletales</taxon>
        <taxon>Sclerodermatineae</taxon>
        <taxon>Pisolithaceae</taxon>
        <taxon>Pisolithus</taxon>
    </lineage>
</organism>